<gene>
    <name evidence="2" type="ORF">C2845_PM06G00020</name>
</gene>
<proteinExistence type="predicted"/>
<feature type="region of interest" description="Disordered" evidence="1">
    <location>
        <begin position="83"/>
        <end position="108"/>
    </location>
</feature>
<evidence type="ECO:0000313" key="2">
    <source>
        <dbReference type="EMBL" id="RLM99051.1"/>
    </source>
</evidence>
<dbReference type="Proteomes" id="UP000275267">
    <property type="component" value="Unassembled WGS sequence"/>
</dbReference>
<evidence type="ECO:0000256" key="1">
    <source>
        <dbReference type="SAM" id="MobiDB-lite"/>
    </source>
</evidence>
<organism evidence="2 3">
    <name type="scientific">Panicum miliaceum</name>
    <name type="common">Proso millet</name>
    <name type="synonym">Broomcorn millet</name>
    <dbReference type="NCBI Taxonomy" id="4540"/>
    <lineage>
        <taxon>Eukaryota</taxon>
        <taxon>Viridiplantae</taxon>
        <taxon>Streptophyta</taxon>
        <taxon>Embryophyta</taxon>
        <taxon>Tracheophyta</taxon>
        <taxon>Spermatophyta</taxon>
        <taxon>Magnoliopsida</taxon>
        <taxon>Liliopsida</taxon>
        <taxon>Poales</taxon>
        <taxon>Poaceae</taxon>
        <taxon>PACMAD clade</taxon>
        <taxon>Panicoideae</taxon>
        <taxon>Panicodae</taxon>
        <taxon>Paniceae</taxon>
        <taxon>Panicinae</taxon>
        <taxon>Panicum</taxon>
        <taxon>Panicum sect. Panicum</taxon>
    </lineage>
</organism>
<protein>
    <recommendedName>
        <fullName evidence="4">Myb/SANT-like domain-containing protein</fullName>
    </recommendedName>
</protein>
<reference evidence="3" key="1">
    <citation type="journal article" date="2019" name="Nat. Commun.">
        <title>The genome of broomcorn millet.</title>
        <authorList>
            <person name="Zou C."/>
            <person name="Miki D."/>
            <person name="Li D."/>
            <person name="Tang Q."/>
            <person name="Xiao L."/>
            <person name="Rajput S."/>
            <person name="Deng P."/>
            <person name="Jia W."/>
            <person name="Huang R."/>
            <person name="Zhang M."/>
            <person name="Sun Y."/>
            <person name="Hu J."/>
            <person name="Fu X."/>
            <person name="Schnable P.S."/>
            <person name="Li F."/>
            <person name="Zhang H."/>
            <person name="Feng B."/>
            <person name="Zhu X."/>
            <person name="Liu R."/>
            <person name="Schnable J.C."/>
            <person name="Zhu J.-K."/>
            <person name="Zhang H."/>
        </authorList>
    </citation>
    <scope>NUCLEOTIDE SEQUENCE [LARGE SCALE GENOMIC DNA]</scope>
</reference>
<feature type="compositionally biased region" description="Basic residues" evidence="1">
    <location>
        <begin position="94"/>
        <end position="103"/>
    </location>
</feature>
<accession>A0A3L6R9S7</accession>
<dbReference type="AlphaFoldDB" id="A0A3L6R9S7"/>
<dbReference type="OrthoDB" id="666625at2759"/>
<sequence>MTILAASQDPVAQQALRLAQKPWLQLDCQNLAPSVPGYQVMIKWARVVVNHRLAGPPGDVLVSALRAMKPTTMPFKAIAPWVGGRGHHQGATGHNHHHHHHHHDNAPPAATIVDHSRTCQRMIFVGRSTKGATLSSSSTPDEKSELQLMATVSGDQIANRLKTWKKKYAKINQLRKLSAAIWDEDSFIISLDHEHYTGHLADHKSDDEYLNKPLKYYGDLATIFGNSVATGQYAKGSNDPLAFKQASETLSDAIKEVAKVGNYLPEGLFETMTSLPGFEHDHKSFYFQYLVNNAHVPRAFSSLPFNHKITFITKSKFISDNFNI</sequence>
<comment type="caution">
    <text evidence="2">The sequence shown here is derived from an EMBL/GenBank/DDBJ whole genome shotgun (WGS) entry which is preliminary data.</text>
</comment>
<dbReference type="PANTHER" id="PTHR47127">
    <property type="entry name" value="10A19I.15"/>
    <property type="match status" value="1"/>
</dbReference>
<evidence type="ECO:0000313" key="3">
    <source>
        <dbReference type="Proteomes" id="UP000275267"/>
    </source>
</evidence>
<dbReference type="EMBL" id="PQIB02000009">
    <property type="protein sequence ID" value="RLM99051.1"/>
    <property type="molecule type" value="Genomic_DNA"/>
</dbReference>
<name>A0A3L6R9S7_PANMI</name>
<evidence type="ECO:0008006" key="4">
    <source>
        <dbReference type="Google" id="ProtNLM"/>
    </source>
</evidence>
<keyword evidence="3" id="KW-1185">Reference proteome</keyword>